<sequence>MAALTEPHAHSDGASDSSSLSDPLDTTNDEGWEDVEPDDEPITIVSLLDDSTFRDPQSMLAYCRDTHSLDLWKLRQDFGLDYLGLVRLVNYIRSEVKTGNLQPDVSSKALFDDEKYLKPVLEDDALLYSLEDVFEENDSPASVPEVERQENVLEQLVTLRIHGFADQTAVQDAILDRLEQSEPAREASTSVQGAASQVRTQVDNNAEEFDKDYFRSYSYNAIHESMIKDRVRTDAYRDFIYDHKHLFKDKVVLDVGCGTGILSMFCAKAGARLVIAVDNSGIIQKARENVFNNGLQDVVKCVKGKIEEVTLPVPKVDVIVSEWMGYCLLYESMLDSVIYARDQYLAPDGLMVPSHATLRIAPLADSDLKASHIDFWRDVYGFDMTAMLEKAHEEVLIRLADDKELAGESVAFLELDLHQTRVDDLTFTKPFETTWQEGFKILEGFVIWFDIFFNTSRAHGIVTTGMTAAEAKEKKGLISFSTGPHSEATHWQQGIFLIKDPVDEFSAGDCVAGEVRYLKKQGQERSLDIDVAWGAKASVGGKERVKKQMWILD</sequence>
<dbReference type="EC" id="2.1.1.319" evidence="3"/>
<feature type="compositionally biased region" description="Low complexity" evidence="16">
    <location>
        <begin position="14"/>
        <end position="25"/>
    </location>
</feature>
<dbReference type="AlphaFoldDB" id="W9XYV3"/>
<dbReference type="GO" id="GO:0005634">
    <property type="term" value="C:nucleus"/>
    <property type="evidence" value="ECO:0007669"/>
    <property type="project" value="UniProtKB-SubCell"/>
</dbReference>
<dbReference type="RefSeq" id="XP_007740941.1">
    <property type="nucleotide sequence ID" value="XM_007742751.1"/>
</dbReference>
<dbReference type="InterPro" id="IPR055135">
    <property type="entry name" value="PRMT_dom"/>
</dbReference>
<evidence type="ECO:0000256" key="6">
    <source>
        <dbReference type="ARBA" id="ARBA00022603"/>
    </source>
</evidence>
<keyword evidence="21" id="KW-1185">Reference proteome</keyword>
<evidence type="ECO:0000259" key="17">
    <source>
        <dbReference type="Pfam" id="PF13649"/>
    </source>
</evidence>
<evidence type="ECO:0000256" key="15">
    <source>
        <dbReference type="PROSITE-ProRule" id="PRU01015"/>
    </source>
</evidence>
<dbReference type="Proteomes" id="UP000019471">
    <property type="component" value="Unassembled WGS sequence"/>
</dbReference>
<dbReference type="GO" id="GO:0032259">
    <property type="term" value="P:methylation"/>
    <property type="evidence" value="ECO:0007669"/>
    <property type="project" value="UniProtKB-KW"/>
</dbReference>
<dbReference type="GO" id="GO:0042054">
    <property type="term" value="F:histone methyltransferase activity"/>
    <property type="evidence" value="ECO:0007669"/>
    <property type="project" value="TreeGrafter"/>
</dbReference>
<keyword evidence="12" id="KW-0539">Nucleus</keyword>
<protein>
    <recommendedName>
        <fullName evidence="3">type I protein arginine methyltransferase</fullName>
        <ecNumber evidence="3">2.1.1.319</ecNumber>
    </recommendedName>
</protein>
<dbReference type="InterPro" id="IPR036236">
    <property type="entry name" value="Znf_C2H2_sf"/>
</dbReference>
<dbReference type="PANTHER" id="PTHR11006">
    <property type="entry name" value="PROTEIN ARGININE N-METHYLTRANSFERASE"/>
    <property type="match status" value="1"/>
</dbReference>
<dbReference type="GeneID" id="19186868"/>
<reference evidence="20 21" key="1">
    <citation type="submission" date="2013-03" db="EMBL/GenBank/DDBJ databases">
        <title>The Genome Sequence of Cladophialophora psammophila CBS 110553.</title>
        <authorList>
            <consortium name="The Broad Institute Genomics Platform"/>
            <person name="Cuomo C."/>
            <person name="de Hoog S."/>
            <person name="Gorbushina A."/>
            <person name="Walker B."/>
            <person name="Young S.K."/>
            <person name="Zeng Q."/>
            <person name="Gargeya S."/>
            <person name="Fitzgerald M."/>
            <person name="Haas B."/>
            <person name="Abouelleil A."/>
            <person name="Allen A.W."/>
            <person name="Alvarado L."/>
            <person name="Arachchi H.M."/>
            <person name="Berlin A.M."/>
            <person name="Chapman S.B."/>
            <person name="Gainer-Dewar J."/>
            <person name="Goldberg J."/>
            <person name="Griggs A."/>
            <person name="Gujja S."/>
            <person name="Hansen M."/>
            <person name="Howarth C."/>
            <person name="Imamovic A."/>
            <person name="Ireland A."/>
            <person name="Larimer J."/>
            <person name="McCowan C."/>
            <person name="Murphy C."/>
            <person name="Pearson M."/>
            <person name="Poon T.W."/>
            <person name="Priest M."/>
            <person name="Roberts A."/>
            <person name="Saif S."/>
            <person name="Shea T."/>
            <person name="Sisk P."/>
            <person name="Sykes S."/>
            <person name="Wortman J."/>
            <person name="Nusbaum C."/>
            <person name="Birren B."/>
        </authorList>
    </citation>
    <scope>NUCLEOTIDE SEQUENCE [LARGE SCALE GENOMIC DNA]</scope>
    <source>
        <strain evidence="20 21">CBS 110553</strain>
    </source>
</reference>
<evidence type="ECO:0000256" key="4">
    <source>
        <dbReference type="ARBA" id="ARBA00022490"/>
    </source>
</evidence>
<evidence type="ECO:0000256" key="7">
    <source>
        <dbReference type="ARBA" id="ARBA00022679"/>
    </source>
</evidence>
<dbReference type="GO" id="GO:0008270">
    <property type="term" value="F:zinc ion binding"/>
    <property type="evidence" value="ECO:0007669"/>
    <property type="project" value="UniProtKB-KW"/>
</dbReference>
<comment type="catalytic activity">
    <reaction evidence="13">
        <text>L-arginyl-[protein] + 2 S-adenosyl-L-methionine = N(omega),N(omega)-dimethyl-L-arginyl-[protein] + 2 S-adenosyl-L-homocysteine + 2 H(+)</text>
        <dbReference type="Rhea" id="RHEA:48096"/>
        <dbReference type="Rhea" id="RHEA-COMP:10532"/>
        <dbReference type="Rhea" id="RHEA-COMP:11991"/>
        <dbReference type="ChEBI" id="CHEBI:15378"/>
        <dbReference type="ChEBI" id="CHEBI:29965"/>
        <dbReference type="ChEBI" id="CHEBI:57856"/>
        <dbReference type="ChEBI" id="CHEBI:59789"/>
        <dbReference type="ChEBI" id="CHEBI:61897"/>
        <dbReference type="EC" id="2.1.1.319"/>
    </reaction>
    <physiologicalReaction direction="left-to-right" evidence="13">
        <dbReference type="Rhea" id="RHEA:48097"/>
    </physiologicalReaction>
</comment>
<feature type="domain" description="Protein arginine N-methyltransferase 3-like C2H2 zinc finger" evidence="18">
    <location>
        <begin position="75"/>
        <end position="119"/>
    </location>
</feature>
<keyword evidence="8 15" id="KW-0949">S-adenosyl-L-methionine</keyword>
<dbReference type="InterPro" id="IPR049482">
    <property type="entry name" value="ANM3-like_C2H2_Zf"/>
</dbReference>
<keyword evidence="6 15" id="KW-0489">Methyltransferase</keyword>
<evidence type="ECO:0000259" key="19">
    <source>
        <dbReference type="Pfam" id="PF22528"/>
    </source>
</evidence>
<accession>W9XYV3</accession>
<evidence type="ECO:0000256" key="1">
    <source>
        <dbReference type="ARBA" id="ARBA00004123"/>
    </source>
</evidence>
<dbReference type="FunFam" id="3.40.50.150:FF:000034">
    <property type="entry name" value="Protein arginine N-methyltransferase 3"/>
    <property type="match status" value="1"/>
</dbReference>
<dbReference type="eggNOG" id="KOG1499">
    <property type="taxonomic scope" value="Eukaryota"/>
</dbReference>
<evidence type="ECO:0000256" key="2">
    <source>
        <dbReference type="ARBA" id="ARBA00004514"/>
    </source>
</evidence>
<dbReference type="SUPFAM" id="SSF53335">
    <property type="entry name" value="S-adenosyl-L-methionine-dependent methyltransferases"/>
    <property type="match status" value="1"/>
</dbReference>
<evidence type="ECO:0000256" key="10">
    <source>
        <dbReference type="ARBA" id="ARBA00022771"/>
    </source>
</evidence>
<evidence type="ECO:0000256" key="3">
    <source>
        <dbReference type="ARBA" id="ARBA00011925"/>
    </source>
</evidence>
<dbReference type="PROSITE" id="PS51678">
    <property type="entry name" value="SAM_MT_PRMT"/>
    <property type="match status" value="1"/>
</dbReference>
<comment type="subcellular location">
    <subcellularLocation>
        <location evidence="2">Cytoplasm</location>
        <location evidence="2">Cytosol</location>
    </subcellularLocation>
    <subcellularLocation>
        <location evidence="1">Nucleus</location>
    </subcellularLocation>
</comment>
<dbReference type="STRING" id="1182543.W9XYV3"/>
<dbReference type="CDD" id="cd02440">
    <property type="entry name" value="AdoMet_MTases"/>
    <property type="match status" value="1"/>
</dbReference>
<gene>
    <name evidence="20" type="ORF">A1O5_02135</name>
</gene>
<evidence type="ECO:0000259" key="18">
    <source>
        <dbReference type="Pfam" id="PF21137"/>
    </source>
</evidence>
<comment type="catalytic activity">
    <reaction evidence="14">
        <text>L-arginyl-[protein] + S-adenosyl-L-methionine = N(omega)-methyl-L-arginyl-[protein] + S-adenosyl-L-homocysteine + H(+)</text>
        <dbReference type="Rhea" id="RHEA:48100"/>
        <dbReference type="Rhea" id="RHEA-COMP:10532"/>
        <dbReference type="Rhea" id="RHEA-COMP:11990"/>
        <dbReference type="ChEBI" id="CHEBI:15378"/>
        <dbReference type="ChEBI" id="CHEBI:29965"/>
        <dbReference type="ChEBI" id="CHEBI:57856"/>
        <dbReference type="ChEBI" id="CHEBI:59789"/>
        <dbReference type="ChEBI" id="CHEBI:65280"/>
    </reaction>
    <physiologicalReaction direction="left-to-right" evidence="14">
        <dbReference type="Rhea" id="RHEA:48101"/>
    </physiologicalReaction>
</comment>
<comment type="caution">
    <text evidence="20">The sequence shown here is derived from an EMBL/GenBank/DDBJ whole genome shotgun (WGS) entry which is preliminary data.</text>
</comment>
<dbReference type="Pfam" id="PF13649">
    <property type="entry name" value="Methyltransf_25"/>
    <property type="match status" value="1"/>
</dbReference>
<keyword evidence="5" id="KW-0597">Phosphoprotein</keyword>
<dbReference type="GO" id="GO:0035242">
    <property type="term" value="F:protein-arginine omega-N asymmetric methyltransferase activity"/>
    <property type="evidence" value="ECO:0007669"/>
    <property type="project" value="UniProtKB-EC"/>
</dbReference>
<organism evidence="20 21">
    <name type="scientific">Cladophialophora psammophila CBS 110553</name>
    <dbReference type="NCBI Taxonomy" id="1182543"/>
    <lineage>
        <taxon>Eukaryota</taxon>
        <taxon>Fungi</taxon>
        <taxon>Dikarya</taxon>
        <taxon>Ascomycota</taxon>
        <taxon>Pezizomycotina</taxon>
        <taxon>Eurotiomycetes</taxon>
        <taxon>Chaetothyriomycetidae</taxon>
        <taxon>Chaetothyriales</taxon>
        <taxon>Herpotrichiellaceae</taxon>
        <taxon>Cladophialophora</taxon>
    </lineage>
</organism>
<evidence type="ECO:0000313" key="21">
    <source>
        <dbReference type="Proteomes" id="UP000019471"/>
    </source>
</evidence>
<keyword evidence="9" id="KW-0479">Metal-binding</keyword>
<dbReference type="Pfam" id="PF21137">
    <property type="entry name" value="ANM3_C2H2_Zf"/>
    <property type="match status" value="1"/>
</dbReference>
<feature type="domain" description="Protein arginine N-methyltransferase" evidence="19">
    <location>
        <begin position="355"/>
        <end position="535"/>
    </location>
</feature>
<name>W9XYV3_9EURO</name>
<dbReference type="SUPFAM" id="SSF57667">
    <property type="entry name" value="beta-beta-alpha zinc fingers"/>
    <property type="match status" value="1"/>
</dbReference>
<dbReference type="InterPro" id="IPR029063">
    <property type="entry name" value="SAM-dependent_MTases_sf"/>
</dbReference>
<dbReference type="PANTHER" id="PTHR11006:SF116">
    <property type="entry name" value="PROTEIN METHYLTRANSFERASE"/>
    <property type="match status" value="1"/>
</dbReference>
<keyword evidence="11" id="KW-0862">Zinc</keyword>
<dbReference type="EMBL" id="AMGX01000002">
    <property type="protein sequence ID" value="EXJ75439.1"/>
    <property type="molecule type" value="Genomic_DNA"/>
</dbReference>
<dbReference type="GO" id="GO:0005829">
    <property type="term" value="C:cytosol"/>
    <property type="evidence" value="ECO:0007669"/>
    <property type="project" value="UniProtKB-SubCell"/>
</dbReference>
<evidence type="ECO:0000256" key="14">
    <source>
        <dbReference type="ARBA" id="ARBA00049303"/>
    </source>
</evidence>
<feature type="compositionally biased region" description="Acidic residues" evidence="16">
    <location>
        <begin position="27"/>
        <end position="39"/>
    </location>
</feature>
<feature type="domain" description="Methyltransferase" evidence="17">
    <location>
        <begin position="252"/>
        <end position="349"/>
    </location>
</feature>
<dbReference type="OrthoDB" id="7848332at2759"/>
<dbReference type="FunFam" id="2.70.160.11:FF:000016">
    <property type="entry name" value="Protein arginine methyltransferase RmtB"/>
    <property type="match status" value="1"/>
</dbReference>
<keyword evidence="4" id="KW-0963">Cytoplasm</keyword>
<proteinExistence type="predicted"/>
<dbReference type="Gene3D" id="2.70.160.11">
    <property type="entry name" value="Hnrnp arginine n-methyltransferase1"/>
    <property type="match status" value="1"/>
</dbReference>
<dbReference type="InterPro" id="IPR025799">
    <property type="entry name" value="Arg_MeTrfase"/>
</dbReference>
<evidence type="ECO:0000256" key="11">
    <source>
        <dbReference type="ARBA" id="ARBA00022833"/>
    </source>
</evidence>
<dbReference type="InterPro" id="IPR041698">
    <property type="entry name" value="Methyltransf_25"/>
</dbReference>
<keyword evidence="10" id="KW-0863">Zinc-finger</keyword>
<dbReference type="Gene3D" id="3.40.50.150">
    <property type="entry name" value="Vaccinia Virus protein VP39"/>
    <property type="match status" value="1"/>
</dbReference>
<evidence type="ECO:0000256" key="9">
    <source>
        <dbReference type="ARBA" id="ARBA00022723"/>
    </source>
</evidence>
<dbReference type="Pfam" id="PF22528">
    <property type="entry name" value="PRMT_C"/>
    <property type="match status" value="1"/>
</dbReference>
<feature type="region of interest" description="Disordered" evidence="16">
    <location>
        <begin position="1"/>
        <end position="39"/>
    </location>
</feature>
<evidence type="ECO:0000256" key="13">
    <source>
        <dbReference type="ARBA" id="ARBA00047384"/>
    </source>
</evidence>
<evidence type="ECO:0000256" key="5">
    <source>
        <dbReference type="ARBA" id="ARBA00022553"/>
    </source>
</evidence>
<evidence type="ECO:0000313" key="20">
    <source>
        <dbReference type="EMBL" id="EXJ75439.1"/>
    </source>
</evidence>
<dbReference type="HOGENOM" id="CLU_017375_6_0_1"/>
<evidence type="ECO:0000256" key="16">
    <source>
        <dbReference type="SAM" id="MobiDB-lite"/>
    </source>
</evidence>
<evidence type="ECO:0000256" key="8">
    <source>
        <dbReference type="ARBA" id="ARBA00022691"/>
    </source>
</evidence>
<evidence type="ECO:0000256" key="12">
    <source>
        <dbReference type="ARBA" id="ARBA00023242"/>
    </source>
</evidence>
<keyword evidence="7 15" id="KW-0808">Transferase</keyword>